<accession>A0ABV6C4E7</accession>
<dbReference type="EMBL" id="JBHLYQ010000116">
    <property type="protein sequence ID" value="MFC0082561.1"/>
    <property type="molecule type" value="Genomic_DNA"/>
</dbReference>
<evidence type="ECO:0000256" key="1">
    <source>
        <dbReference type="ARBA" id="ARBA00001974"/>
    </source>
</evidence>
<dbReference type="InterPro" id="IPR006076">
    <property type="entry name" value="FAD-dep_OxRdtase"/>
</dbReference>
<protein>
    <recommendedName>
        <fullName evidence="6">Glycerol-3-phosphate dehydrogenase</fullName>
        <ecNumber evidence="6">1.1.5.3</ecNumber>
    </recommendedName>
</protein>
<sequence length="444" mass="46841">MAPEPFAPPPPSSGFDRAQALRRLAEQPFDVLVVGGGVTGCGVALDAAARGLRTALVERRDFAWGTSSRSSKLVHGGLRYLQQGDLGLVAEALRERQRLLRNAPHLVQPLTFLIPLFGRGGVVSASVRRAIGTALWLYDLAGGVRIGKVHRRVDAAEAQALLPSLRPDRLVAGFLYYDATADDARLALSLARTAACDFGATVANYCEAVAIRHDETGAACGATLALRGPGERGELEVRASVVVNATGAWADDLRALDEGTHPRTTRPAKGVHLTLPAERLPAKAAAVLPVPGDRRTIFVVPFPDGADTYVGTTDTAYDGPLDDAACEPEDVEYLLSALQEATTAEVGPGDVTGVWAGVRPLLAPEQGGAPGGRRAAAKAARTADLSRRHRVLLAPSGVVTVTGGKLTTYRQMAEDTVDLVVRRLGPAAPPGARRCPTRRLRLRA</sequence>
<reference evidence="8 9" key="1">
    <citation type="submission" date="2024-09" db="EMBL/GenBank/DDBJ databases">
        <authorList>
            <person name="Sun Q."/>
            <person name="Mori K."/>
        </authorList>
    </citation>
    <scope>NUCLEOTIDE SEQUENCE [LARGE SCALE GENOMIC DNA]</scope>
    <source>
        <strain evidence="8 9">JCM 15389</strain>
    </source>
</reference>
<gene>
    <name evidence="8" type="ORF">ACFFRE_10505</name>
</gene>
<feature type="non-terminal residue" evidence="8">
    <location>
        <position position="444"/>
    </location>
</feature>
<proteinExistence type="inferred from homology"/>
<dbReference type="PROSITE" id="PS00978">
    <property type="entry name" value="FAD_G3PDH_2"/>
    <property type="match status" value="1"/>
</dbReference>
<dbReference type="SUPFAM" id="SSF51905">
    <property type="entry name" value="FAD/NAD(P)-binding domain"/>
    <property type="match status" value="1"/>
</dbReference>
<dbReference type="Gene3D" id="3.30.9.10">
    <property type="entry name" value="D-Amino Acid Oxidase, subunit A, domain 2"/>
    <property type="match status" value="1"/>
</dbReference>
<keyword evidence="3 6" id="KW-0285">Flavoprotein</keyword>
<name>A0ABV6C4E7_9ACTN</name>
<dbReference type="Pfam" id="PF01266">
    <property type="entry name" value="DAO"/>
    <property type="match status" value="1"/>
</dbReference>
<dbReference type="PRINTS" id="PR01001">
    <property type="entry name" value="FADG3PDH"/>
</dbReference>
<dbReference type="InterPro" id="IPR036188">
    <property type="entry name" value="FAD/NAD-bd_sf"/>
</dbReference>
<dbReference type="PROSITE" id="PS00977">
    <property type="entry name" value="FAD_G3PDH_1"/>
    <property type="match status" value="1"/>
</dbReference>
<keyword evidence="5 6" id="KW-0560">Oxidoreductase</keyword>
<dbReference type="EC" id="1.1.5.3" evidence="6"/>
<feature type="domain" description="FAD dependent oxidoreductase" evidence="7">
    <location>
        <begin position="30"/>
        <end position="385"/>
    </location>
</feature>
<comment type="similarity">
    <text evidence="2 6">Belongs to the FAD-dependent glycerol-3-phosphate dehydrogenase family.</text>
</comment>
<evidence type="ECO:0000256" key="2">
    <source>
        <dbReference type="ARBA" id="ARBA00007330"/>
    </source>
</evidence>
<evidence type="ECO:0000256" key="4">
    <source>
        <dbReference type="ARBA" id="ARBA00022827"/>
    </source>
</evidence>
<dbReference type="PANTHER" id="PTHR11985">
    <property type="entry name" value="GLYCEROL-3-PHOSPHATE DEHYDROGENASE"/>
    <property type="match status" value="1"/>
</dbReference>
<comment type="cofactor">
    <cofactor evidence="1 6">
        <name>FAD</name>
        <dbReference type="ChEBI" id="CHEBI:57692"/>
    </cofactor>
</comment>
<dbReference type="GO" id="GO:0016491">
    <property type="term" value="F:oxidoreductase activity"/>
    <property type="evidence" value="ECO:0007669"/>
    <property type="project" value="UniProtKB-KW"/>
</dbReference>
<evidence type="ECO:0000313" key="9">
    <source>
        <dbReference type="Proteomes" id="UP001589788"/>
    </source>
</evidence>
<dbReference type="InterPro" id="IPR000447">
    <property type="entry name" value="G3P_DH_FAD-dep"/>
</dbReference>
<keyword evidence="9" id="KW-1185">Reference proteome</keyword>
<organism evidence="8 9">
    <name type="scientific">Aciditerrimonas ferrireducens</name>
    <dbReference type="NCBI Taxonomy" id="667306"/>
    <lineage>
        <taxon>Bacteria</taxon>
        <taxon>Bacillati</taxon>
        <taxon>Actinomycetota</taxon>
        <taxon>Acidimicrobiia</taxon>
        <taxon>Acidimicrobiales</taxon>
        <taxon>Acidimicrobiaceae</taxon>
        <taxon>Aciditerrimonas</taxon>
    </lineage>
</organism>
<dbReference type="Gene3D" id="3.50.50.60">
    <property type="entry name" value="FAD/NAD(P)-binding domain"/>
    <property type="match status" value="1"/>
</dbReference>
<evidence type="ECO:0000256" key="5">
    <source>
        <dbReference type="ARBA" id="ARBA00023002"/>
    </source>
</evidence>
<keyword evidence="4" id="KW-0274">FAD</keyword>
<comment type="catalytic activity">
    <reaction evidence="6">
        <text>a quinone + sn-glycerol 3-phosphate = dihydroxyacetone phosphate + a quinol</text>
        <dbReference type="Rhea" id="RHEA:18977"/>
        <dbReference type="ChEBI" id="CHEBI:24646"/>
        <dbReference type="ChEBI" id="CHEBI:57597"/>
        <dbReference type="ChEBI" id="CHEBI:57642"/>
        <dbReference type="ChEBI" id="CHEBI:132124"/>
        <dbReference type="EC" id="1.1.5.3"/>
    </reaction>
</comment>
<comment type="caution">
    <text evidence="8">The sequence shown here is derived from an EMBL/GenBank/DDBJ whole genome shotgun (WGS) entry which is preliminary data.</text>
</comment>
<dbReference type="Proteomes" id="UP001589788">
    <property type="component" value="Unassembled WGS sequence"/>
</dbReference>
<evidence type="ECO:0000256" key="6">
    <source>
        <dbReference type="RuleBase" id="RU361217"/>
    </source>
</evidence>
<evidence type="ECO:0000313" key="8">
    <source>
        <dbReference type="EMBL" id="MFC0082561.1"/>
    </source>
</evidence>
<dbReference type="PANTHER" id="PTHR11985:SF35">
    <property type="entry name" value="ANAEROBIC GLYCEROL-3-PHOSPHATE DEHYDROGENASE SUBUNIT A"/>
    <property type="match status" value="1"/>
</dbReference>
<dbReference type="RefSeq" id="WP_377790166.1">
    <property type="nucleotide sequence ID" value="NZ_JBHLYQ010000116.1"/>
</dbReference>
<evidence type="ECO:0000259" key="7">
    <source>
        <dbReference type="Pfam" id="PF01266"/>
    </source>
</evidence>
<evidence type="ECO:0000256" key="3">
    <source>
        <dbReference type="ARBA" id="ARBA00022630"/>
    </source>
</evidence>